<reference evidence="5 6" key="1">
    <citation type="submission" date="2022-12" db="EMBL/GenBank/DDBJ databases">
        <title>Chromosome-scale assembly of the Ensete ventricosum genome.</title>
        <authorList>
            <person name="Dussert Y."/>
            <person name="Stocks J."/>
            <person name="Wendawek A."/>
            <person name="Woldeyes F."/>
            <person name="Nichols R.A."/>
            <person name="Borrell J.S."/>
        </authorList>
    </citation>
    <scope>NUCLEOTIDE SEQUENCE [LARGE SCALE GENOMIC DNA]</scope>
    <source>
        <strain evidence="6">cv. Maze</strain>
        <tissue evidence="5">Seeds</tissue>
    </source>
</reference>
<dbReference type="PANTHER" id="PTHR45666">
    <property type="entry name" value="TYPE IV INOSITOL POLYPHOSPHATE 5-PHOSPHATASE 9"/>
    <property type="match status" value="1"/>
</dbReference>
<dbReference type="GO" id="GO:0004445">
    <property type="term" value="F:inositol-polyphosphate 5-phosphatase activity"/>
    <property type="evidence" value="ECO:0007669"/>
    <property type="project" value="InterPro"/>
</dbReference>
<feature type="compositionally biased region" description="Gly residues" evidence="3">
    <location>
        <begin position="11"/>
        <end position="20"/>
    </location>
</feature>
<gene>
    <name evidence="5" type="ORF">OPV22_004658</name>
</gene>
<protein>
    <recommendedName>
        <fullName evidence="4">Inositol polyphosphate-related phosphatase domain-containing protein</fullName>
    </recommendedName>
</protein>
<dbReference type="AlphaFoldDB" id="A0AAV8PZ58"/>
<evidence type="ECO:0000256" key="2">
    <source>
        <dbReference type="ARBA" id="ARBA00022801"/>
    </source>
</evidence>
<dbReference type="Pfam" id="PF22669">
    <property type="entry name" value="Exo_endo_phos2"/>
    <property type="match status" value="2"/>
</dbReference>
<proteinExistence type="inferred from homology"/>
<dbReference type="InterPro" id="IPR000300">
    <property type="entry name" value="IPPc"/>
</dbReference>
<evidence type="ECO:0000313" key="6">
    <source>
        <dbReference type="Proteomes" id="UP001222027"/>
    </source>
</evidence>
<dbReference type="Gene3D" id="3.60.10.10">
    <property type="entry name" value="Endonuclease/exonuclease/phosphatase"/>
    <property type="match status" value="1"/>
</dbReference>
<feature type="compositionally biased region" description="Basic and acidic residues" evidence="3">
    <location>
        <begin position="83"/>
        <end position="110"/>
    </location>
</feature>
<name>A0AAV8PZ58_ENSVE</name>
<comment type="similarity">
    <text evidence="1">Belongs to the inositol polyphosphate 5-phosphatase family.</text>
</comment>
<comment type="caution">
    <text evidence="5">The sequence shown here is derived from an EMBL/GenBank/DDBJ whole genome shotgun (WGS) entry which is preliminary data.</text>
</comment>
<evidence type="ECO:0000256" key="3">
    <source>
        <dbReference type="SAM" id="MobiDB-lite"/>
    </source>
</evidence>
<evidence type="ECO:0000313" key="5">
    <source>
        <dbReference type="EMBL" id="KAJ8503772.1"/>
    </source>
</evidence>
<feature type="region of interest" description="Disordered" evidence="3">
    <location>
        <begin position="1"/>
        <end position="21"/>
    </location>
</feature>
<dbReference type="InterPro" id="IPR036691">
    <property type="entry name" value="Endo/exonu/phosph_ase_sf"/>
</dbReference>
<keyword evidence="2" id="KW-0378">Hydrolase</keyword>
<evidence type="ECO:0000259" key="4">
    <source>
        <dbReference type="SMART" id="SM00128"/>
    </source>
</evidence>
<keyword evidence="6" id="KW-1185">Reference proteome</keyword>
<dbReference type="EMBL" id="JAQQAF010000002">
    <property type="protein sequence ID" value="KAJ8503772.1"/>
    <property type="molecule type" value="Genomic_DNA"/>
</dbReference>
<dbReference type="GO" id="GO:0004439">
    <property type="term" value="F:phosphatidylinositol-4,5-bisphosphate 5-phosphatase activity"/>
    <property type="evidence" value="ECO:0007669"/>
    <property type="project" value="TreeGrafter"/>
</dbReference>
<organism evidence="5 6">
    <name type="scientific">Ensete ventricosum</name>
    <name type="common">Abyssinian banana</name>
    <name type="synonym">Musa ensete</name>
    <dbReference type="NCBI Taxonomy" id="4639"/>
    <lineage>
        <taxon>Eukaryota</taxon>
        <taxon>Viridiplantae</taxon>
        <taxon>Streptophyta</taxon>
        <taxon>Embryophyta</taxon>
        <taxon>Tracheophyta</taxon>
        <taxon>Spermatophyta</taxon>
        <taxon>Magnoliopsida</taxon>
        <taxon>Liliopsida</taxon>
        <taxon>Zingiberales</taxon>
        <taxon>Musaceae</taxon>
        <taxon>Ensete</taxon>
    </lineage>
</organism>
<accession>A0AAV8PZ58</accession>
<dbReference type="GO" id="GO:0034485">
    <property type="term" value="F:phosphatidylinositol-3,4,5-trisphosphate 5-phosphatase activity"/>
    <property type="evidence" value="ECO:0007669"/>
    <property type="project" value="TreeGrafter"/>
</dbReference>
<feature type="region of interest" description="Disordered" evidence="3">
    <location>
        <begin position="83"/>
        <end position="129"/>
    </location>
</feature>
<dbReference type="GO" id="GO:0046856">
    <property type="term" value="P:phosphatidylinositol dephosphorylation"/>
    <property type="evidence" value="ECO:0007669"/>
    <property type="project" value="InterPro"/>
</dbReference>
<dbReference type="SMART" id="SM00128">
    <property type="entry name" value="IPPc"/>
    <property type="match status" value="1"/>
</dbReference>
<evidence type="ECO:0000256" key="1">
    <source>
        <dbReference type="ARBA" id="ARBA00010768"/>
    </source>
</evidence>
<feature type="domain" description="Inositol polyphosphate-related phosphatase" evidence="4">
    <location>
        <begin position="132"/>
        <end position="517"/>
    </location>
</feature>
<sequence length="574" mass="63347">MRCGHLRLPKKGGGGGGGGRKVSCSAEISSSSPFRCWSKVCVFVFLVGAMGREPTLMQKSYSWPKTVVRKWLNLKTSDICSERSTEKNGDVQRRKSCSDKDSSVLRRRDSSGGWLAEGGDNLEPTGASPPIDNLRMFVGTWNVGGRPPHSGLNLRDWLMSTPSSPDIYVLGFQEIVPLNAGNVLGPEDKGPACKWLSLIRQVLNPAGVHGDASESDSPSAQKPRVSFSDLLSMELELELELEEPEDELASMNPSCCSSSGDESPGLYLGSITPQRGGYCLAASKQMVGIFLCVWVRAGIMHRISGLEVCCVGRGIMGCMGNKGSISISMTLERTTFCFICTHLASGEKDGDEVRRNSDVAEIMKRTRFQQSHRVEGTAPHLPETILEHDKIIWLGDLNYRLVASTNSDTHQLLKKNDWETLLQKDQLLMEQRAGRVFAGWEEGRIYFPPTYKYLANSDIYAVDQAKSREKRRNPAWCDRILWRGKGMKQMSYVRGESRFSDHRPVYSLFSVLMSDGLFDHGGVMAAEEHKAAAVDSKSSSSPLSSSSRGKVQAEELFLAATKPKLHGSRRIPNL</sequence>
<dbReference type="PANTHER" id="PTHR45666:SF15">
    <property type="entry name" value="TYPE I INOSITOL POLYPHOSPHATE 5-PHOSPHATASE 8"/>
    <property type="match status" value="1"/>
</dbReference>
<dbReference type="SUPFAM" id="SSF56219">
    <property type="entry name" value="DNase I-like"/>
    <property type="match status" value="1"/>
</dbReference>
<feature type="compositionally biased region" description="Basic residues" evidence="3">
    <location>
        <begin position="1"/>
        <end position="10"/>
    </location>
</feature>
<dbReference type="Proteomes" id="UP001222027">
    <property type="component" value="Unassembled WGS sequence"/>
</dbReference>
<dbReference type="InterPro" id="IPR045849">
    <property type="entry name" value="IP5P_plant"/>
</dbReference>